<organism evidence="4 5">
    <name type="scientific">Ambrosiozyma monospora</name>
    <name type="common">Yeast</name>
    <name type="synonym">Endomycopsis monosporus</name>
    <dbReference type="NCBI Taxonomy" id="43982"/>
    <lineage>
        <taxon>Eukaryota</taxon>
        <taxon>Fungi</taxon>
        <taxon>Dikarya</taxon>
        <taxon>Ascomycota</taxon>
        <taxon>Saccharomycotina</taxon>
        <taxon>Pichiomycetes</taxon>
        <taxon>Pichiales</taxon>
        <taxon>Pichiaceae</taxon>
        <taxon>Ambrosiozyma</taxon>
    </lineage>
</organism>
<reference evidence="4" key="1">
    <citation type="submission" date="2023-04" db="EMBL/GenBank/DDBJ databases">
        <title>Ambrosiozyma monospora NBRC 1965.</title>
        <authorList>
            <person name="Ichikawa N."/>
            <person name="Sato H."/>
            <person name="Tonouchi N."/>
        </authorList>
    </citation>
    <scope>NUCLEOTIDE SEQUENCE</scope>
    <source>
        <strain evidence="4">NBRC 1965</strain>
    </source>
</reference>
<gene>
    <name evidence="4" type="ORF">Amon01_000935600</name>
</gene>
<sequence>MVNYLYLKAELNNVTDFTPADSTSSPFEYTFKIQCTKCREMHDKDVSINLYEQHELPGSRGEANFYYKCSYCSLSSHISISLPANYKGYTADDNGKDIKMLAIDSRGVNVMDFVPVGFFKCVGVESGNKFEVEFEDGEWYDYDDEANQEVSITDVIWEIRKK</sequence>
<dbReference type="AlphaFoldDB" id="A0A9W6WHW4"/>
<dbReference type="InterPro" id="IPR008584">
    <property type="entry name" value="CXXC_Zn-binding_euk"/>
</dbReference>
<evidence type="ECO:0000256" key="2">
    <source>
        <dbReference type="ARBA" id="ARBA00022723"/>
    </source>
</evidence>
<keyword evidence="5" id="KW-1185">Reference proteome</keyword>
<dbReference type="Proteomes" id="UP001165063">
    <property type="component" value="Unassembled WGS sequence"/>
</dbReference>
<dbReference type="OrthoDB" id="10248838at2759"/>
<dbReference type="Pfam" id="PF05907">
    <property type="entry name" value="CXXC_Zn-b_euk"/>
    <property type="match status" value="1"/>
</dbReference>
<dbReference type="PANTHER" id="PTHR12857">
    <property type="entry name" value="CXXC MOTIF CONTAINING ZINC BINDING PROTEIN"/>
    <property type="match status" value="1"/>
</dbReference>
<keyword evidence="3" id="KW-0862">Zinc</keyword>
<dbReference type="PANTHER" id="PTHR12857:SF0">
    <property type="entry name" value="CXXC MOTIF CONTAINING ZINC BINDING PROTEIN"/>
    <property type="match status" value="1"/>
</dbReference>
<evidence type="ECO:0000313" key="4">
    <source>
        <dbReference type="EMBL" id="GME73427.1"/>
    </source>
</evidence>
<evidence type="ECO:0000313" key="5">
    <source>
        <dbReference type="Proteomes" id="UP001165063"/>
    </source>
</evidence>
<evidence type="ECO:0000256" key="3">
    <source>
        <dbReference type="ARBA" id="ARBA00022833"/>
    </source>
</evidence>
<keyword evidence="2" id="KW-0479">Metal-binding</keyword>
<name>A0A9W6WHW4_AMBMO</name>
<comment type="caution">
    <text evidence="4">The sequence shown here is derived from an EMBL/GenBank/DDBJ whole genome shotgun (WGS) entry which is preliminary data.</text>
</comment>
<accession>A0A9W6WHW4</accession>
<comment type="similarity">
    <text evidence="1">Belongs to the UPF0587 family.</text>
</comment>
<proteinExistence type="inferred from homology"/>
<dbReference type="GO" id="GO:0008270">
    <property type="term" value="F:zinc ion binding"/>
    <property type="evidence" value="ECO:0007669"/>
    <property type="project" value="TreeGrafter"/>
</dbReference>
<protein>
    <submittedName>
        <fullName evidence="4">Unnamed protein product</fullName>
    </submittedName>
</protein>
<dbReference type="SUPFAM" id="SSF141678">
    <property type="entry name" value="MAL13P1.257-like"/>
    <property type="match status" value="1"/>
</dbReference>
<dbReference type="EMBL" id="BSXU01010920">
    <property type="protein sequence ID" value="GME73427.1"/>
    <property type="molecule type" value="Genomic_DNA"/>
</dbReference>
<evidence type="ECO:0000256" key="1">
    <source>
        <dbReference type="ARBA" id="ARBA00007818"/>
    </source>
</evidence>